<dbReference type="Proteomes" id="UP000316624">
    <property type="component" value="Unassembled WGS sequence"/>
</dbReference>
<accession>A0A562KIN7</accession>
<feature type="region of interest" description="Disordered" evidence="1">
    <location>
        <begin position="43"/>
        <end position="69"/>
    </location>
</feature>
<comment type="caution">
    <text evidence="2">The sequence shown here is derived from an EMBL/GenBank/DDBJ whole genome shotgun (WGS) entry which is preliminary data.</text>
</comment>
<protein>
    <submittedName>
        <fullName evidence="2">Uncharacterized protein</fullName>
    </submittedName>
</protein>
<proteinExistence type="predicted"/>
<evidence type="ECO:0000313" key="2">
    <source>
        <dbReference type="EMBL" id="TWH95279.1"/>
    </source>
</evidence>
<evidence type="ECO:0000256" key="1">
    <source>
        <dbReference type="SAM" id="MobiDB-lite"/>
    </source>
</evidence>
<organism evidence="2 3">
    <name type="scientific">Sphingobium wenxiniae (strain DSM 21828 / CGMCC 1.7748 / JZ-1)</name>
    <dbReference type="NCBI Taxonomy" id="595605"/>
    <lineage>
        <taxon>Bacteria</taxon>
        <taxon>Pseudomonadati</taxon>
        <taxon>Pseudomonadota</taxon>
        <taxon>Alphaproteobacteria</taxon>
        <taxon>Sphingomonadales</taxon>
        <taxon>Sphingomonadaceae</taxon>
        <taxon>Sphingobium</taxon>
    </lineage>
</organism>
<dbReference type="AlphaFoldDB" id="A0A562KIN7"/>
<gene>
    <name evidence="2" type="ORF">IQ35_01535</name>
</gene>
<dbReference type="RefSeq" id="WP_145072462.1">
    <property type="nucleotide sequence ID" value="NZ_JACIIY010000002.1"/>
</dbReference>
<sequence length="69" mass="7395">MEAIDHPSAQPVPPAAVSRILSRFSRTELEGFVAVAIDLMDVADDDPDLEDDDPAGGNVEDEGEREEGD</sequence>
<name>A0A562KIN7_SPHWJ</name>
<evidence type="ECO:0000313" key="3">
    <source>
        <dbReference type="Proteomes" id="UP000316624"/>
    </source>
</evidence>
<dbReference type="EMBL" id="VLKK01000004">
    <property type="protein sequence ID" value="TWH95279.1"/>
    <property type="molecule type" value="Genomic_DNA"/>
</dbReference>
<reference evidence="2 3" key="1">
    <citation type="journal article" date="2015" name="Stand. Genomic Sci.">
        <title>Genomic Encyclopedia of Bacterial and Archaeal Type Strains, Phase III: the genomes of soil and plant-associated and newly described type strains.</title>
        <authorList>
            <person name="Whitman W.B."/>
            <person name="Woyke T."/>
            <person name="Klenk H.P."/>
            <person name="Zhou Y."/>
            <person name="Lilburn T.G."/>
            <person name="Beck B.J."/>
            <person name="De Vos P."/>
            <person name="Vandamme P."/>
            <person name="Eisen J.A."/>
            <person name="Garrity G."/>
            <person name="Hugenholtz P."/>
            <person name="Kyrpides N.C."/>
        </authorList>
    </citation>
    <scope>NUCLEOTIDE SEQUENCE [LARGE SCALE GENOMIC DNA]</scope>
    <source>
        <strain evidence="2 3">CGMCC 1.7748</strain>
    </source>
</reference>
<keyword evidence="3" id="KW-1185">Reference proteome</keyword>